<dbReference type="eggNOG" id="COG0582">
    <property type="taxonomic scope" value="Bacteria"/>
</dbReference>
<dbReference type="Gene3D" id="1.10.150.130">
    <property type="match status" value="1"/>
</dbReference>
<name>C4XNH1_SOLM1</name>
<dbReference type="InterPro" id="IPR010998">
    <property type="entry name" value="Integrase_recombinase_N"/>
</dbReference>
<dbReference type="Proteomes" id="UP000009071">
    <property type="component" value="Chromosome"/>
</dbReference>
<dbReference type="PANTHER" id="PTHR30349">
    <property type="entry name" value="PHAGE INTEGRASE-RELATED"/>
    <property type="match status" value="1"/>
</dbReference>
<evidence type="ECO:0000313" key="5">
    <source>
        <dbReference type="Proteomes" id="UP000009071"/>
    </source>
</evidence>
<dbReference type="GO" id="GO:0015074">
    <property type="term" value="P:DNA integration"/>
    <property type="evidence" value="ECO:0007669"/>
    <property type="project" value="InterPro"/>
</dbReference>
<evidence type="ECO:0000259" key="3">
    <source>
        <dbReference type="PROSITE" id="PS51898"/>
    </source>
</evidence>
<dbReference type="GO" id="GO:0006310">
    <property type="term" value="P:DNA recombination"/>
    <property type="evidence" value="ECO:0007669"/>
    <property type="project" value="UniProtKB-KW"/>
</dbReference>
<protein>
    <submittedName>
        <fullName evidence="4">Site-specific recombinase</fullName>
    </submittedName>
</protein>
<evidence type="ECO:0000313" key="4">
    <source>
        <dbReference type="EMBL" id="BAH74946.1"/>
    </source>
</evidence>
<dbReference type="AlphaFoldDB" id="C4XNH1"/>
<dbReference type="Pfam" id="PF00589">
    <property type="entry name" value="Phage_integrase"/>
    <property type="match status" value="1"/>
</dbReference>
<dbReference type="InterPro" id="IPR002104">
    <property type="entry name" value="Integrase_catalytic"/>
</dbReference>
<dbReference type="PROSITE" id="PS51898">
    <property type="entry name" value="TYR_RECOMBINASE"/>
    <property type="match status" value="1"/>
</dbReference>
<proteinExistence type="predicted"/>
<gene>
    <name evidence="4" type="ordered locus">DMR_14550</name>
</gene>
<dbReference type="SUPFAM" id="SSF56349">
    <property type="entry name" value="DNA breaking-rejoining enzymes"/>
    <property type="match status" value="1"/>
</dbReference>
<dbReference type="InterPro" id="IPR011010">
    <property type="entry name" value="DNA_brk_join_enz"/>
</dbReference>
<keyword evidence="2" id="KW-0233">DNA recombination</keyword>
<keyword evidence="5" id="KW-1185">Reference proteome</keyword>
<dbReference type="CDD" id="cd00796">
    <property type="entry name" value="INT_Rci_Hp1_C"/>
    <property type="match status" value="1"/>
</dbReference>
<evidence type="ECO:0000256" key="1">
    <source>
        <dbReference type="ARBA" id="ARBA00023125"/>
    </source>
</evidence>
<dbReference type="KEGG" id="dma:DMR_14550"/>
<keyword evidence="1" id="KW-0238">DNA-binding</keyword>
<reference evidence="4 5" key="1">
    <citation type="journal article" date="2009" name="Genome Res.">
        <title>Whole genome sequence of Desulfovibrio magneticus strain RS-1 revealed common gene clusters in magnetotactic bacteria.</title>
        <authorList>
            <person name="Nakazawa H."/>
            <person name="Arakaki A."/>
            <person name="Narita-Yamada S."/>
            <person name="Yashiro I."/>
            <person name="Jinno K."/>
            <person name="Aoki N."/>
            <person name="Tsuruyama A."/>
            <person name="Okamura Y."/>
            <person name="Tanikawa S."/>
            <person name="Fujita N."/>
            <person name="Takeyama H."/>
            <person name="Matsunaga T."/>
        </authorList>
    </citation>
    <scope>NUCLEOTIDE SEQUENCE [LARGE SCALE GENOMIC DNA]</scope>
    <source>
        <strain evidence="5">ATCC 700980 / DSM 13731 / RS-1</strain>
    </source>
</reference>
<evidence type="ECO:0000256" key="2">
    <source>
        <dbReference type="ARBA" id="ARBA00023172"/>
    </source>
</evidence>
<dbReference type="InterPro" id="IPR013762">
    <property type="entry name" value="Integrase-like_cat_sf"/>
</dbReference>
<dbReference type="InterPro" id="IPR050090">
    <property type="entry name" value="Tyrosine_recombinase_XerCD"/>
</dbReference>
<dbReference type="GO" id="GO:0003677">
    <property type="term" value="F:DNA binding"/>
    <property type="evidence" value="ECO:0007669"/>
    <property type="project" value="UniProtKB-KW"/>
</dbReference>
<accession>C4XNH1</accession>
<dbReference type="PANTHER" id="PTHR30349:SF94">
    <property type="entry name" value="INTEGRASE_RECOMBINASE HI_1414-RELATED"/>
    <property type="match status" value="1"/>
</dbReference>
<feature type="domain" description="Tyr recombinase" evidence="3">
    <location>
        <begin position="173"/>
        <end position="337"/>
    </location>
</feature>
<dbReference type="EMBL" id="AP010904">
    <property type="protein sequence ID" value="BAH74946.1"/>
    <property type="molecule type" value="Genomic_DNA"/>
</dbReference>
<dbReference type="Gene3D" id="1.10.443.10">
    <property type="entry name" value="Intergrase catalytic core"/>
    <property type="match status" value="1"/>
</dbReference>
<dbReference type="STRING" id="573370.DMR_14550"/>
<organism evidence="4 5">
    <name type="scientific">Solidesulfovibrio magneticus (strain ATCC 700980 / DSM 13731 / RS-1)</name>
    <name type="common">Desulfovibrio magneticus</name>
    <dbReference type="NCBI Taxonomy" id="573370"/>
    <lineage>
        <taxon>Bacteria</taxon>
        <taxon>Pseudomonadati</taxon>
        <taxon>Thermodesulfobacteriota</taxon>
        <taxon>Desulfovibrionia</taxon>
        <taxon>Desulfovibrionales</taxon>
        <taxon>Desulfovibrionaceae</taxon>
        <taxon>Solidesulfovibrio</taxon>
    </lineage>
</organism>
<dbReference type="HOGENOM" id="CLU_027562_32_1_7"/>
<sequence>MLHFLQQRGEAMATFRSRGNLQWEARIRRKGYPTTCKTFDTKAEAEAWAAARESEMFRGAWVSSKEADSTTLEECLDRYAKDYLPAMKSHAREVRRISNLKKYPLVKRIMSTIRTKDIAEFRKVREEGGAGPDTVRLDFSLISRVFVIAKSDWGMESLSNPVEHATKPKLPGGRTRRLVGDEEKRLLAACQPPEFRAIVELAIATAMRRSEILGVEWDSVNLKQQTIHLADTKNSSARTVPLDERAVEILSDLPRNISGKIWDIHEDTIDKWMTKACTAAGIVGLRFHDLRHEATSRLFESTDLSDLEISEITGHKSLQSLKRYAHLRTARLVKRLNGARRGEAHA</sequence>